<dbReference type="Pfam" id="PF14450">
    <property type="entry name" value="FtsA"/>
    <property type="match status" value="1"/>
</dbReference>
<sequence>MAKDYLIGIDIGSFFLKGILFETDENEHIVPISLSKLPVDGIINGEIQDMESLRKSIETLIENLKQESQKKFKNPEIIVGYSTNALNITEENFTVEFSKRTEIRENELRNIKKNVIKKYTDEGKIILDSNFVKFHIDEKRVKNPVSFFAEKSLTTTLNVVWVDENAFSLLINVLKDIVYTSEIPIYDSTLSNSYIITTPNDRNVGITVIDFGYNSCRIIIFKDGIPKLFYTFPYGMKYVLKDISNVLKVSEKEAHRLLEEEGSCSRETKTMKKVNFQLLTGSGYSYVPLSLLNKIIFARVREIISRLNGELSKIGYERTFEVGALQGGIVLTGGGSKIRNIEITIKELMGENFRKSSIVSFDSFKNVPDELVKDPEFQTVFGLIERYRIDLLEENLYEKSRETRSESPKRNKSSKKTTTAFKTFFKKITGGEEEDAL</sequence>
<dbReference type="RefSeq" id="WP_169925022.1">
    <property type="nucleotide sequence ID" value="NZ_AZRL01000022.1"/>
</dbReference>
<dbReference type="AlphaFoldDB" id="A0A2K1NXB5"/>
<keyword evidence="1" id="KW-0175">Coiled coil</keyword>
<dbReference type="InterPro" id="IPR003494">
    <property type="entry name" value="SHS2_FtsA"/>
</dbReference>
<evidence type="ECO:0000313" key="4">
    <source>
        <dbReference type="Proteomes" id="UP000236434"/>
    </source>
</evidence>
<feature type="domain" description="SHS2" evidence="2">
    <location>
        <begin position="6"/>
        <end position="184"/>
    </location>
</feature>
<protein>
    <recommendedName>
        <fullName evidence="2">SHS2 domain-containing protein</fullName>
    </recommendedName>
</protein>
<dbReference type="Gene3D" id="3.30.420.40">
    <property type="match status" value="2"/>
</dbReference>
<name>A0A2K1NXB5_9BACT</name>
<organism evidence="3 4">
    <name type="scientific">Petrotoga olearia DSM 13574</name>
    <dbReference type="NCBI Taxonomy" id="1122955"/>
    <lineage>
        <taxon>Bacteria</taxon>
        <taxon>Thermotogati</taxon>
        <taxon>Thermotogota</taxon>
        <taxon>Thermotogae</taxon>
        <taxon>Petrotogales</taxon>
        <taxon>Petrotogaceae</taxon>
        <taxon>Petrotoga</taxon>
    </lineage>
</organism>
<accession>A0A2K1NXB5</accession>
<dbReference type="EMBL" id="AZRL01000022">
    <property type="protein sequence ID" value="PNR95164.1"/>
    <property type="molecule type" value="Genomic_DNA"/>
</dbReference>
<dbReference type="PANTHER" id="PTHR32432">
    <property type="entry name" value="CELL DIVISION PROTEIN FTSA-RELATED"/>
    <property type="match status" value="1"/>
</dbReference>
<evidence type="ECO:0000313" key="3">
    <source>
        <dbReference type="EMBL" id="PNR95164.1"/>
    </source>
</evidence>
<proteinExistence type="predicted"/>
<dbReference type="Proteomes" id="UP000236434">
    <property type="component" value="Unassembled WGS sequence"/>
</dbReference>
<comment type="caution">
    <text evidence="3">The sequence shown here is derived from an EMBL/GenBank/DDBJ whole genome shotgun (WGS) entry which is preliminary data.</text>
</comment>
<dbReference type="PANTHER" id="PTHR32432:SF4">
    <property type="entry name" value="CELL DIVISION PROTEIN FTSA"/>
    <property type="match status" value="1"/>
</dbReference>
<dbReference type="InterPro" id="IPR043129">
    <property type="entry name" value="ATPase_NBD"/>
</dbReference>
<gene>
    <name evidence="3" type="ORF">X929_09300</name>
</gene>
<evidence type="ECO:0000259" key="2">
    <source>
        <dbReference type="SMART" id="SM00842"/>
    </source>
</evidence>
<dbReference type="GO" id="GO:0051301">
    <property type="term" value="P:cell division"/>
    <property type="evidence" value="ECO:0007669"/>
    <property type="project" value="InterPro"/>
</dbReference>
<dbReference type="SMART" id="SM00842">
    <property type="entry name" value="FtsA"/>
    <property type="match status" value="1"/>
</dbReference>
<dbReference type="InterPro" id="IPR050696">
    <property type="entry name" value="FtsA/MreB"/>
</dbReference>
<feature type="coiled-coil region" evidence="1">
    <location>
        <begin position="43"/>
        <end position="70"/>
    </location>
</feature>
<evidence type="ECO:0000256" key="1">
    <source>
        <dbReference type="SAM" id="Coils"/>
    </source>
</evidence>
<dbReference type="SUPFAM" id="SSF53067">
    <property type="entry name" value="Actin-like ATPase domain"/>
    <property type="match status" value="2"/>
</dbReference>
<dbReference type="GO" id="GO:0032153">
    <property type="term" value="C:cell division site"/>
    <property type="evidence" value="ECO:0007669"/>
    <property type="project" value="TreeGrafter"/>
</dbReference>
<dbReference type="GO" id="GO:0009898">
    <property type="term" value="C:cytoplasmic side of plasma membrane"/>
    <property type="evidence" value="ECO:0007669"/>
    <property type="project" value="TreeGrafter"/>
</dbReference>
<reference evidence="3 4" key="1">
    <citation type="submission" date="2013-12" db="EMBL/GenBank/DDBJ databases">
        <title>Comparative genomics of Petrotoga isolates.</title>
        <authorList>
            <person name="Nesbo C.L."/>
            <person name="Charchuk R."/>
            <person name="Chow K."/>
        </authorList>
    </citation>
    <scope>NUCLEOTIDE SEQUENCE [LARGE SCALE GENOMIC DNA]</scope>
    <source>
        <strain evidence="3 4">DSM 13574</strain>
    </source>
</reference>